<proteinExistence type="predicted"/>
<gene>
    <name evidence="1" type="ORF">vBMoxSR1_gp6</name>
</gene>
<name>A0A8F2IV80_9CAUD</name>
<evidence type="ECO:0000313" key="2">
    <source>
        <dbReference type="Proteomes" id="UP000683438"/>
    </source>
</evidence>
<protein>
    <submittedName>
        <fullName evidence="1">Uncharacterized protein</fullName>
    </submittedName>
</protein>
<keyword evidence="2" id="KW-1185">Reference proteome</keyword>
<sequence>MNTAIVSELKSPRTATGPTLEIIDVSPDLAQRWLGLNVANRDLKPHAIAAYARDMLAGRWALNGDAIRFSGDPTGPEKLLDGQNRLHAILRANITVKMLVMFGINESAQMTMDSGAKRSVADNLKIQGHKNNVITAAAANIAMHVTTGRTAGGGKFTNATLQAWIDAHPEVEASASVASKFARRTDVAPSMVAYTHWVFAQLSPEDADAFWRDAAEKIGLRFGDPVIALTNLFSDARRNRRTIDRRAQLSAIYRAWNSRRAGKSMTVVKLNSPKGGLIEIPEPK</sequence>
<dbReference type="Proteomes" id="UP000683438">
    <property type="component" value="Segment"/>
</dbReference>
<organism evidence="1 2">
    <name type="scientific">Microbacterium phage vB_MoxS-R1</name>
    <dbReference type="NCBI Taxonomy" id="2848881"/>
    <lineage>
        <taxon>Viruses</taxon>
        <taxon>Duplodnaviria</taxon>
        <taxon>Heunggongvirae</taxon>
        <taxon>Uroviricota</taxon>
        <taxon>Caudoviricetes</taxon>
        <taxon>Syrbvirus</taxon>
        <taxon>Syrbvirus R1</taxon>
    </lineage>
</organism>
<evidence type="ECO:0000313" key="1">
    <source>
        <dbReference type="EMBL" id="QWT28856.1"/>
    </source>
</evidence>
<reference evidence="1" key="1">
    <citation type="submission" date="2020-10" db="EMBL/GenBank/DDBJ databases">
        <title>Complete genome sequence of vB_MoxS-R1, a novel marine prophage inducted from Microbacterium.</title>
        <authorList>
            <person name="Zheng H."/>
            <person name="Liu B."/>
            <person name="Xu Y."/>
            <person name="Chen F."/>
        </authorList>
    </citation>
    <scope>NUCLEOTIDE SEQUENCE</scope>
</reference>
<accession>A0A8F2IV80</accession>
<dbReference type="EMBL" id="MW073100">
    <property type="protein sequence ID" value="QWT28856.1"/>
    <property type="molecule type" value="Genomic_DNA"/>
</dbReference>